<dbReference type="GO" id="GO:0042765">
    <property type="term" value="C:GPI-anchor transamidase complex"/>
    <property type="evidence" value="ECO:0007669"/>
    <property type="project" value="InterPro"/>
</dbReference>
<dbReference type="Pfam" id="PF04114">
    <property type="entry name" value="Gaa1"/>
    <property type="match status" value="1"/>
</dbReference>
<feature type="region of interest" description="Disordered" evidence="2">
    <location>
        <begin position="1415"/>
        <end position="1434"/>
    </location>
</feature>
<dbReference type="GO" id="GO:0016579">
    <property type="term" value="P:protein deubiquitination"/>
    <property type="evidence" value="ECO:0007669"/>
    <property type="project" value="InterPro"/>
</dbReference>
<feature type="region of interest" description="Disordered" evidence="2">
    <location>
        <begin position="1083"/>
        <end position="1118"/>
    </location>
</feature>
<dbReference type="GO" id="GO:0004843">
    <property type="term" value="F:cysteine-type deubiquitinase activity"/>
    <property type="evidence" value="ECO:0007669"/>
    <property type="project" value="InterPro"/>
</dbReference>
<dbReference type="InterPro" id="IPR044743">
    <property type="entry name" value="Ubl_USP48"/>
</dbReference>
<dbReference type="SUPFAM" id="SSF54001">
    <property type="entry name" value="Cysteine proteinases"/>
    <property type="match status" value="1"/>
</dbReference>
<dbReference type="InterPro" id="IPR001394">
    <property type="entry name" value="Peptidase_C19_UCH"/>
</dbReference>
<dbReference type="Gene3D" id="3.10.20.90">
    <property type="entry name" value="Phosphatidylinositol 3-kinase Catalytic Subunit, Chain A, domain 1"/>
    <property type="match status" value="1"/>
</dbReference>
<dbReference type="PROSITE" id="PS50053">
    <property type="entry name" value="UBIQUITIN_2"/>
    <property type="match status" value="1"/>
</dbReference>
<feature type="compositionally biased region" description="Polar residues" evidence="2">
    <location>
        <begin position="1629"/>
        <end position="1649"/>
    </location>
</feature>
<dbReference type="InterPro" id="IPR007246">
    <property type="entry name" value="Gaa1"/>
</dbReference>
<dbReference type="Gene3D" id="3.40.630.10">
    <property type="entry name" value="Zn peptidases"/>
    <property type="match status" value="1"/>
</dbReference>
<dbReference type="SUPFAM" id="SSF54236">
    <property type="entry name" value="Ubiquitin-like"/>
    <property type="match status" value="1"/>
</dbReference>
<dbReference type="PROSITE" id="PS50235">
    <property type="entry name" value="USP_3"/>
    <property type="match status" value="1"/>
</dbReference>
<dbReference type="InterPro" id="IPR018200">
    <property type="entry name" value="USP_CS"/>
</dbReference>
<dbReference type="Proteomes" id="UP000663846">
    <property type="component" value="Unassembled WGS sequence"/>
</dbReference>
<dbReference type="InterPro" id="IPR038765">
    <property type="entry name" value="Papain-like_cys_pep_sf"/>
</dbReference>
<name>A0A8H2X1X1_9AGAM</name>
<dbReference type="Gene3D" id="2.30.30.380">
    <property type="entry name" value="Zn-finger domain of Sec23/24"/>
    <property type="match status" value="1"/>
</dbReference>
<keyword evidence="3" id="KW-1133">Transmembrane helix</keyword>
<keyword evidence="3" id="KW-0472">Membrane</keyword>
<evidence type="ECO:0008006" key="9">
    <source>
        <dbReference type="Google" id="ProtNLM"/>
    </source>
</evidence>
<dbReference type="SUPFAM" id="SSF143791">
    <property type="entry name" value="DUSP-like"/>
    <property type="match status" value="1"/>
</dbReference>
<dbReference type="InterPro" id="IPR028889">
    <property type="entry name" value="USP"/>
</dbReference>
<dbReference type="EMBL" id="CAJMWS010000315">
    <property type="protein sequence ID" value="CAE6414328.1"/>
    <property type="molecule type" value="Genomic_DNA"/>
</dbReference>
<feature type="region of interest" description="Disordered" evidence="2">
    <location>
        <begin position="1601"/>
        <end position="1652"/>
    </location>
</feature>
<dbReference type="PROSITE" id="PS51283">
    <property type="entry name" value="DUSP"/>
    <property type="match status" value="1"/>
</dbReference>
<keyword evidence="3" id="KW-0812">Transmembrane</keyword>
<evidence type="ECO:0000259" key="6">
    <source>
        <dbReference type="PROSITE" id="PS51283"/>
    </source>
</evidence>
<feature type="domain" description="USP" evidence="5">
    <location>
        <begin position="676"/>
        <end position="980"/>
    </location>
</feature>
<evidence type="ECO:0000256" key="1">
    <source>
        <dbReference type="ARBA" id="ARBA00009085"/>
    </source>
</evidence>
<dbReference type="CDD" id="cd01795">
    <property type="entry name" value="Ubl_USP48"/>
    <property type="match status" value="1"/>
</dbReference>
<dbReference type="InterPro" id="IPR006615">
    <property type="entry name" value="Pept_C19_DUSP"/>
</dbReference>
<feature type="domain" description="Ubiquitin-like" evidence="4">
    <location>
        <begin position="1480"/>
        <end position="1541"/>
    </location>
</feature>
<feature type="transmembrane region" description="Helical" evidence="3">
    <location>
        <begin position="476"/>
        <end position="497"/>
    </location>
</feature>
<accession>A0A8H2X1X1</accession>
<proteinExistence type="inferred from homology"/>
<feature type="region of interest" description="Disordered" evidence="2">
    <location>
        <begin position="523"/>
        <end position="545"/>
    </location>
</feature>
<feature type="transmembrane region" description="Helical" evidence="3">
    <location>
        <begin position="417"/>
        <end position="437"/>
    </location>
</feature>
<dbReference type="PANTHER" id="PTHR13304:SF0">
    <property type="entry name" value="GLYCOSYLPHOSPHATIDYLINOSITOL ANCHOR ATTACHMENT 1 PROTEIN"/>
    <property type="match status" value="1"/>
</dbReference>
<dbReference type="SUPFAM" id="SSF90209">
    <property type="entry name" value="Ran binding protein zinc finger-like"/>
    <property type="match status" value="1"/>
</dbReference>
<organism evidence="7 8">
    <name type="scientific">Rhizoctonia solani</name>
    <dbReference type="NCBI Taxonomy" id="456999"/>
    <lineage>
        <taxon>Eukaryota</taxon>
        <taxon>Fungi</taxon>
        <taxon>Dikarya</taxon>
        <taxon>Basidiomycota</taxon>
        <taxon>Agaricomycotina</taxon>
        <taxon>Agaricomycetes</taxon>
        <taxon>Cantharellales</taxon>
        <taxon>Ceratobasidiaceae</taxon>
        <taxon>Rhizoctonia</taxon>
    </lineage>
</organism>
<protein>
    <recommendedName>
        <fullName evidence="9">Ubiquitinyl hydrolase 1</fullName>
    </recommendedName>
</protein>
<sequence>MQLRNSEFLVGDEGAGRAKAIARRRVAFAVIGRVLPWLRVVLFLTGTVWMCCVPLAQMGRGTYIDENALQPGQVNTYWNWREVHAADRYLEDLEKLRDTNATSQQRASYFRDEFAKLGLPTAIQPYTIHAPTGDTEGANVYSIYAAPRSSGNEAIVLSASWKSLKWDEDGSLNLRGVATILALAGYLKRYTLWAKDIVFVVSDGYMDGMHAWLSAYHGFEHANLETQPLALLSGVIWTALCIDYPGHSFSHLGVYFEGLNGRLPNQDLLNSVLNIARHSNGVSVLAYDTLDHLRTDHPYDFGPRMTTLWSYLPKAAQKMLNDPNMKMFENRAGIVSRGLAWQASGRASGIHGLFHQYRIDAITIYARPSHGPHGFFVLGKIVESATRTMNNLLERLHASFFFYILTSAQSFVKIGGYLPAAVIISVAMTFGGLALWVEAGWLQVQSVVTEVDTKSEGGSDEYVEPSKQWVKRSRPVVDAFVLVGCTHLLGATMLFTMGTEVIVDAFTNAIGLRYTHAITSIKRQTNSTRDPPWRGQARRPVPKGLARGERLSRSAFATAATPEWGWVGTEVSAAEDIGPQHRAAACGFRKYICKNQHAPRADPPVDKPGAEDDVVVISSDDAPDCSIKSCKANPNCCNHLGQRKWENEATARKLYLEAAGLGEDPSASTRSPGLPVGLKNLGATCYANAFLQVWFQDIAFRAGVYNCDPELSLLPGKSVELQMTFGALQHIKEKAFNPVKLVECLGIRTGEQQDAQEFSKLFMSHLDNEFKKQENASVRSLVTDQFEGRQVYGTRCATCQNASEHSSNFLEIEISLTSDCRLEERLRASLEDEKLDGDNRYDCSTCGAKQDAFRYLKLTDLPPVLHFSVLRFVFDAKDFSRKKSKHAITFPHSINMRPFLSEQGTEIWYDLRGVLLHRGPSAYHGHYEAQVFDVTRGIWFQFNDEQVRELKVEDLVGKQTSGTPRSQASKDAYMLIYAQRDAPSLDASTLSMPKYAFDAVQRLNNEYTDFCDAYLRKKQGLESDFSLLRERKRQIYQAWQISDVDEVSMVLSRSALEDWLSKELDRATFGRPSCTTAGEHCQPVSLAPSTSRHSCSPSPPPPGEIFRVPGASRDNPNAQNELNEATARTGDRIVCVHGLLDPEASANMKRISMSAWESIQKLGINANAIESNRICEDCTAALFNEKFYTIQHDDMISRFDAYTGRDRGSGQTYTVNMIALDVLKEAFPEFQPPDTETETCTICEAIAASDKEATREAKAKADAERMRLLLLSRREFSGGFKMRLVEDRTYVILPLSFLTQWRAWLAKPLVAPRPGPIINDEFICEHGGLVIDLAEERDTDGVVCAVSVNEWEVISELYGGGPYIECSFAKPDDHPGEPRLQSNPPLCQDCRKARLSNYDHAQISIYRLTDGETLPDVNGTTKEPVQEKAQATDFDVIHIDDTDAESPTLSDSSPPARAPGNRKRPKPVTTYAGQRRSKRIRTAATPKKGKTFFIYVSKDDTIRDVKCKIQDAEDIAPFYQQLYLHGVELVDDTQTLSQTGFLRTDCLVLRAVEAMDEDEAINWALTSGDVEPKTVRSRDEGRAFGGTLLGSTYVAPVVPTASTEQPTLAPTTTTTPPPALNGTPEPDLSKQNDTNENQDILSVPSTMSDGNMDLDGRLAQELAAEDTDPSFLFLEDEAGATGVSCTSCTYLNHPGLKYCEMCETELAP</sequence>
<dbReference type="InterPro" id="IPR029071">
    <property type="entry name" value="Ubiquitin-like_domsf"/>
</dbReference>
<evidence type="ECO:0000256" key="2">
    <source>
        <dbReference type="SAM" id="MobiDB-lite"/>
    </source>
</evidence>
<dbReference type="Pfam" id="PF00443">
    <property type="entry name" value="UCH"/>
    <property type="match status" value="1"/>
</dbReference>
<reference evidence="7" key="1">
    <citation type="submission" date="2021-01" db="EMBL/GenBank/DDBJ databases">
        <authorList>
            <person name="Kaushik A."/>
        </authorList>
    </citation>
    <scope>NUCLEOTIDE SEQUENCE</scope>
    <source>
        <strain evidence="7">AG1-1C</strain>
    </source>
</reference>
<dbReference type="PROSITE" id="PS00972">
    <property type="entry name" value="USP_1"/>
    <property type="match status" value="1"/>
</dbReference>
<dbReference type="InterPro" id="IPR000626">
    <property type="entry name" value="Ubiquitin-like_dom"/>
</dbReference>
<comment type="caution">
    <text evidence="7">The sequence shown here is derived from an EMBL/GenBank/DDBJ whole genome shotgun (WGS) entry which is preliminary data.</text>
</comment>
<dbReference type="GO" id="GO:0004197">
    <property type="term" value="F:cysteine-type endopeptidase activity"/>
    <property type="evidence" value="ECO:0007669"/>
    <property type="project" value="InterPro"/>
</dbReference>
<feature type="region of interest" description="Disordered" evidence="2">
    <location>
        <begin position="1443"/>
        <end position="1470"/>
    </location>
</feature>
<comment type="similarity">
    <text evidence="1">Belongs to the peptidase C19 family.</text>
</comment>
<dbReference type="Gene3D" id="3.90.70.10">
    <property type="entry name" value="Cysteine proteinases"/>
    <property type="match status" value="1"/>
</dbReference>
<evidence type="ECO:0000313" key="7">
    <source>
        <dbReference type="EMBL" id="CAE6414328.1"/>
    </source>
</evidence>
<evidence type="ECO:0000259" key="4">
    <source>
        <dbReference type="PROSITE" id="PS50053"/>
    </source>
</evidence>
<dbReference type="PANTHER" id="PTHR13304">
    <property type="entry name" value="GLYCOSYLPHOSPHATIDYLINOSITOL ANCHOR ATTACHMENT 1 PROTEIN"/>
    <property type="match status" value="1"/>
</dbReference>
<dbReference type="Pfam" id="PF00240">
    <property type="entry name" value="ubiquitin"/>
    <property type="match status" value="1"/>
</dbReference>
<evidence type="ECO:0000256" key="3">
    <source>
        <dbReference type="SAM" id="Phobius"/>
    </source>
</evidence>
<evidence type="ECO:0000313" key="8">
    <source>
        <dbReference type="Proteomes" id="UP000663846"/>
    </source>
</evidence>
<gene>
    <name evidence="7" type="ORF">RDB_LOCUS73938</name>
</gene>
<dbReference type="InterPro" id="IPR035927">
    <property type="entry name" value="DUSP-like_sf"/>
</dbReference>
<dbReference type="GO" id="GO:0016255">
    <property type="term" value="P:attachment of GPI anchor to protein"/>
    <property type="evidence" value="ECO:0007669"/>
    <property type="project" value="TreeGrafter"/>
</dbReference>
<feature type="domain" description="DUSP" evidence="6">
    <location>
        <begin position="1259"/>
        <end position="1369"/>
    </location>
</feature>
<dbReference type="PROSITE" id="PS00973">
    <property type="entry name" value="USP_2"/>
    <property type="match status" value="1"/>
</dbReference>
<evidence type="ECO:0000259" key="5">
    <source>
        <dbReference type="PROSITE" id="PS50235"/>
    </source>
</evidence>
<dbReference type="InterPro" id="IPR036443">
    <property type="entry name" value="Znf_RanBP2_sf"/>
</dbReference>